<evidence type="ECO:0000313" key="2">
    <source>
        <dbReference type="EMBL" id="CCM03619.1"/>
    </source>
</evidence>
<name>J4H3P8_9APHY</name>
<feature type="region of interest" description="Disordered" evidence="1">
    <location>
        <begin position="476"/>
        <end position="522"/>
    </location>
</feature>
<keyword evidence="3" id="KW-1185">Reference proteome</keyword>
<sequence length="1147" mass="124526">MAGSSRHARTASPPLTSTSYSNALTAVQQKLNVVTRLAIEGKSKKGWDGAAIKMYLKISLPLDNITPGATIALFPEENLKILDSQVHPLDNDSSPYNFSSANSPLLHKAARALNLRPRLNASYVSTMDPVSSSVNIPPLDDKYTGHVLVSGYHVSYVLPKEFPRRESESHSRRGTSMIHFMAAVDIWVPFVSRPPQAPYLLSIPIPRCLSNQIKLSIPSPGSPIASSLASLSSADEDAVSWDLTSEPHVTRAQTTRLARSYSYNNFADDESSDASTSAGFSEGYGLRGTFQSADRVRVRWAMPVKPGEVPEAADGRHKVGIKEVESNMTCTVLDNAKGKEIDKTGKGIVMRLNYTASCRNVWFPGVATLLGMDVGLQADDCSISWVPGMDPKWTITGGTGFTGFAIGKPPPVISGRSSPEVAPSIYILPSSPDGRATMNGHFPSRTSSNSSVGSSNSMSLLRAPLPAQSVADYSFEGSPVTTPTGTVSSLASLGPPSSPERMRRKRASSVKDPPVGTDTDVDVDVGVRLPKVPVTVHLNMNELLPPSKNVFEFSISGTVLVTPSPQLRPSSDGEVESGPIAVPTFRVLYTDKESISTLIRNESERQSVHVHNATKDKRDGKTLRNILTKGNQMACGKNAVRIAVRQQPLTVSPPINRNRELSDDSADMSHNRTRMSNGFRSFASTSRMRETSMMSSAKLQPRRDGALMIPSVVVTITQLPDTSNPYNNGYAARLTLPAPSDADSEWLEFGLALPSPEAPVSDSPEVMIRKGANITNGPPRVNIASASVEGVPVRFQANATVKQDATLAGLDLPFEETSGKEWITWVSVHVGHIGGGKVEIVYIVEGPTEPESQEKSKGKGKQKERQNVPFDVLLPSFPLPVGELRVNIELENGFEILTLQTNLTSQRNTSHGRRLLSYALKEFHYPRLAMSISSVSPPSVSRPPLSLKIWKAAQIAAIPIFVLIILSLLTDLRHKTGELHTLRESGRIHSPNTETVINIPATVTVTSTITTVVPHKWWHPSGATMTNELPTISAVPPLEISSTLPPATASLTTATFDMTDTDYHLPTFTPSVSAPAPLNPPPEQHALMRRDVTLLFPWTLHFEIPDIKFPNITIPDGARETVTSVLRHVDAVWQIFRRVLHYPLDPP</sequence>
<evidence type="ECO:0000256" key="1">
    <source>
        <dbReference type="SAM" id="MobiDB-lite"/>
    </source>
</evidence>
<protein>
    <submittedName>
        <fullName evidence="2">Uncharacterized protein</fullName>
    </submittedName>
</protein>
<dbReference type="AlphaFoldDB" id="J4H3P8"/>
<feature type="compositionally biased region" description="Basic and acidic residues" evidence="1">
    <location>
        <begin position="657"/>
        <end position="670"/>
    </location>
</feature>
<dbReference type="GeneID" id="24098530"/>
<feature type="compositionally biased region" description="Low complexity" evidence="1">
    <location>
        <begin position="444"/>
        <end position="458"/>
    </location>
</feature>
<feature type="region of interest" description="Disordered" evidence="1">
    <location>
        <begin position="652"/>
        <end position="673"/>
    </location>
</feature>
<gene>
    <name evidence="2" type="ORF">FIBRA_05763</name>
</gene>
<dbReference type="EMBL" id="HE797121">
    <property type="protein sequence ID" value="CCM03619.1"/>
    <property type="molecule type" value="Genomic_DNA"/>
</dbReference>
<dbReference type="HOGENOM" id="CLU_002241_0_0_1"/>
<dbReference type="Proteomes" id="UP000006352">
    <property type="component" value="Unassembled WGS sequence"/>
</dbReference>
<dbReference type="STRING" id="599839.J4H3P8"/>
<feature type="compositionally biased region" description="Low complexity" evidence="1">
    <location>
        <begin position="477"/>
        <end position="495"/>
    </location>
</feature>
<organism evidence="2 3">
    <name type="scientific">Fibroporia radiculosa</name>
    <dbReference type="NCBI Taxonomy" id="599839"/>
    <lineage>
        <taxon>Eukaryota</taxon>
        <taxon>Fungi</taxon>
        <taxon>Dikarya</taxon>
        <taxon>Basidiomycota</taxon>
        <taxon>Agaricomycotina</taxon>
        <taxon>Agaricomycetes</taxon>
        <taxon>Polyporales</taxon>
        <taxon>Fibroporiaceae</taxon>
        <taxon>Fibroporia</taxon>
    </lineage>
</organism>
<dbReference type="RefSeq" id="XP_012182902.1">
    <property type="nucleotide sequence ID" value="XM_012327512.1"/>
</dbReference>
<evidence type="ECO:0000313" key="3">
    <source>
        <dbReference type="Proteomes" id="UP000006352"/>
    </source>
</evidence>
<dbReference type="InParanoid" id="J4H3P8"/>
<accession>J4H3P8</accession>
<reference evidence="2 3" key="1">
    <citation type="journal article" date="2012" name="Appl. Environ. Microbiol.">
        <title>Short-read sequencing for genomic analysis of the brown rot fungus Fibroporia radiculosa.</title>
        <authorList>
            <person name="Tang J.D."/>
            <person name="Perkins A.D."/>
            <person name="Sonstegard T.S."/>
            <person name="Schroeder S.G."/>
            <person name="Burgess S.C."/>
            <person name="Diehl S.V."/>
        </authorList>
    </citation>
    <scope>NUCLEOTIDE SEQUENCE [LARGE SCALE GENOMIC DNA]</scope>
    <source>
        <strain evidence="2 3">TFFH 294</strain>
    </source>
</reference>
<dbReference type="OrthoDB" id="3210731at2759"/>
<feature type="region of interest" description="Disordered" evidence="1">
    <location>
        <begin position="432"/>
        <end position="458"/>
    </location>
</feature>
<proteinExistence type="predicted"/>